<protein>
    <submittedName>
        <fullName evidence="1">Uncharacterized protein</fullName>
    </submittedName>
</protein>
<comment type="caution">
    <text evidence="1">The sequence shown here is derived from an EMBL/GenBank/DDBJ whole genome shotgun (WGS) entry which is preliminary data.</text>
</comment>
<reference evidence="2" key="1">
    <citation type="submission" date="2015-05" db="EMBL/GenBank/DDBJ databases">
        <authorList>
            <person name="Rovetto F."/>
            <person name="Cocolin L."/>
            <person name="Illeghems K."/>
            <person name="Van Nieuwerburgh F."/>
            <person name="Houf K."/>
        </authorList>
    </citation>
    <scope>NUCLEOTIDE SEQUENCE [LARGE SCALE GENOMIC DNA]</scope>
    <source>
        <strain evidence="2">DU22</strain>
    </source>
</reference>
<dbReference type="Proteomes" id="UP000093281">
    <property type="component" value="Unassembled WGS sequence"/>
</dbReference>
<dbReference type="RefSeq" id="WP_066186377.1">
    <property type="nucleotide sequence ID" value="NZ_LCUJ01000003.1"/>
</dbReference>
<gene>
    <name evidence="1" type="ORF">AAX29_01264</name>
</gene>
<proteinExistence type="predicted"/>
<dbReference type="OrthoDB" id="5368638at2"/>
<organism evidence="1 2">
    <name type="scientific">Aliarcobacter thereius</name>
    <dbReference type="NCBI Taxonomy" id="544718"/>
    <lineage>
        <taxon>Bacteria</taxon>
        <taxon>Pseudomonadati</taxon>
        <taxon>Campylobacterota</taxon>
        <taxon>Epsilonproteobacteria</taxon>
        <taxon>Campylobacterales</taxon>
        <taxon>Arcobacteraceae</taxon>
        <taxon>Aliarcobacter</taxon>
    </lineage>
</organism>
<evidence type="ECO:0000313" key="2">
    <source>
        <dbReference type="Proteomes" id="UP000093281"/>
    </source>
</evidence>
<evidence type="ECO:0000313" key="1">
    <source>
        <dbReference type="EMBL" id="OCL99450.1"/>
    </source>
</evidence>
<name>A0A1C0B784_9BACT</name>
<accession>A0A1C0B784</accession>
<sequence length="202" mass="24171">MPRVKSKEKSSLLDIYPYSKDAFQYLYDKLTDENFKRRYIIKDKPINAVTGIIWDITQGEPEITEIISTMDKMVGIRSEKTRSRLEKIVDTWLKKAYNLKLQKGYVIHRSFLLKFVKTIYQNYDENIKRAAIYHFDKYNDKNKKKIKRAYENIRLNDLQERYPEFNILDAYAYALITEKLKIKEDDLIEFENIVALLKSTSE</sequence>
<dbReference type="EMBL" id="LCUJ01000003">
    <property type="protein sequence ID" value="OCL99450.1"/>
    <property type="molecule type" value="Genomic_DNA"/>
</dbReference>
<dbReference type="AlphaFoldDB" id="A0A1C0B784"/>